<accession>A0A367S5B6</accession>
<name>A0A367S5B6_9NOSO</name>
<evidence type="ECO:0000313" key="2">
    <source>
        <dbReference type="Proteomes" id="UP000252107"/>
    </source>
</evidence>
<protein>
    <submittedName>
        <fullName evidence="1">Addiction module toxin RelE</fullName>
    </submittedName>
</protein>
<sequence length="110" mass="12714">MSEQSDGWCVEYSDKFGEWWDTLNEEEQIDVDAVVGLLERLGPTLSFPYSSKINGSKYSRLRELRIQHAGRPYRILYAFDHRRTAILLVGGDKTGDDRWYTTNIPIAEAQ</sequence>
<proteinExistence type="predicted"/>
<keyword evidence="2" id="KW-1185">Reference proteome</keyword>
<dbReference type="EMBL" id="LXQD01000005">
    <property type="protein sequence ID" value="RCJ42472.1"/>
    <property type="molecule type" value="Genomic_DNA"/>
</dbReference>
<reference evidence="1" key="1">
    <citation type="submission" date="2016-04" db="EMBL/GenBank/DDBJ databases">
        <authorList>
            <person name="Tabuchi Yagui T.R."/>
        </authorList>
    </citation>
    <scope>NUCLEOTIDE SEQUENCE [LARGE SCALE GENOMIC DNA]</scope>
    <source>
        <strain evidence="1">NIES-26</strain>
    </source>
</reference>
<evidence type="ECO:0000313" key="1">
    <source>
        <dbReference type="EMBL" id="RCJ42472.1"/>
    </source>
</evidence>
<organism evidence="1 2">
    <name type="scientific">Nostoc minutum NIES-26</name>
    <dbReference type="NCBI Taxonomy" id="1844469"/>
    <lineage>
        <taxon>Bacteria</taxon>
        <taxon>Bacillati</taxon>
        <taxon>Cyanobacteriota</taxon>
        <taxon>Cyanophyceae</taxon>
        <taxon>Nostocales</taxon>
        <taxon>Nostocaceae</taxon>
        <taxon>Nostoc</taxon>
    </lineage>
</organism>
<comment type="caution">
    <text evidence="1">The sequence shown here is derived from an EMBL/GenBank/DDBJ whole genome shotgun (WGS) entry which is preliminary data.</text>
</comment>
<dbReference type="AlphaFoldDB" id="A0A367S5B6"/>
<gene>
    <name evidence="1" type="ORF">A6770_34770</name>
</gene>
<dbReference type="InterPro" id="IPR009241">
    <property type="entry name" value="HigB-like"/>
</dbReference>
<dbReference type="Pfam" id="PF05973">
    <property type="entry name" value="Gp49"/>
    <property type="match status" value="1"/>
</dbReference>
<dbReference type="Proteomes" id="UP000252107">
    <property type="component" value="Unassembled WGS sequence"/>
</dbReference>